<dbReference type="KEGG" id="ttr:Tter_1868"/>
<accession>D1CDA9</accession>
<dbReference type="EC" id="2.7.1.148" evidence="6"/>
<dbReference type="Gene3D" id="3.30.230.10">
    <property type="match status" value="1"/>
</dbReference>
<dbReference type="STRING" id="525904.Tter_1868"/>
<comment type="catalytic activity">
    <reaction evidence="6">
        <text>4-CDP-2-C-methyl-D-erythritol + ATP = 4-CDP-2-C-methyl-D-erythritol 2-phosphate + ADP + H(+)</text>
        <dbReference type="Rhea" id="RHEA:18437"/>
        <dbReference type="ChEBI" id="CHEBI:15378"/>
        <dbReference type="ChEBI" id="CHEBI:30616"/>
        <dbReference type="ChEBI" id="CHEBI:57823"/>
        <dbReference type="ChEBI" id="CHEBI:57919"/>
        <dbReference type="ChEBI" id="CHEBI:456216"/>
        <dbReference type="EC" id="2.7.1.148"/>
    </reaction>
</comment>
<comment type="function">
    <text evidence="6">Catalyzes the phosphorylation of the position 2 hydroxy group of 4-diphosphocytidyl-2C-methyl-D-erythritol.</text>
</comment>
<dbReference type="UniPathway" id="UPA00056">
    <property type="reaction ID" value="UER00094"/>
</dbReference>
<evidence type="ECO:0000313" key="9">
    <source>
        <dbReference type="Proteomes" id="UP000000323"/>
    </source>
</evidence>
<dbReference type="OrthoDB" id="9809438at2"/>
<dbReference type="AlphaFoldDB" id="D1CDA9"/>
<feature type="domain" description="GHMP kinase N-terminal" evidence="7">
    <location>
        <begin position="63"/>
        <end position="139"/>
    </location>
</feature>
<keyword evidence="4 6" id="KW-0418">Kinase</keyword>
<dbReference type="GO" id="GO:0005524">
    <property type="term" value="F:ATP binding"/>
    <property type="evidence" value="ECO:0007669"/>
    <property type="project" value="UniProtKB-UniRule"/>
</dbReference>
<dbReference type="InterPro" id="IPR036554">
    <property type="entry name" value="GHMP_kinase_C_sf"/>
</dbReference>
<dbReference type="SUPFAM" id="SSF54211">
    <property type="entry name" value="Ribosomal protein S5 domain 2-like"/>
    <property type="match status" value="1"/>
</dbReference>
<dbReference type="InterPro" id="IPR014721">
    <property type="entry name" value="Ribsml_uS5_D2-typ_fold_subgr"/>
</dbReference>
<feature type="active site" evidence="6">
    <location>
        <position position="131"/>
    </location>
</feature>
<dbReference type="eggNOG" id="COG1947">
    <property type="taxonomic scope" value="Bacteria"/>
</dbReference>
<dbReference type="InterPro" id="IPR020568">
    <property type="entry name" value="Ribosomal_Su5_D2-typ_SF"/>
</dbReference>
<keyword evidence="5 6" id="KW-0067">ATP-binding</keyword>
<evidence type="ECO:0000313" key="8">
    <source>
        <dbReference type="EMBL" id="ACZ42774.1"/>
    </source>
</evidence>
<sequence length="288" mass="31887">MRILSYCKINLCLEVLGRRPDGYHDLATIFQTVSLGDELILKPNQSSCIRLLVDGNAPTGEDNIVHTAAKMLLRSKECGIDIILRKGIPSGAGLGGGSSDAASTLEAVNKLCNLHLSHEHLLTIASSLGADVPFFLYGGTAVGRDRGDKISPLPYRREYYFLLHVPPFRLERKTQRVFAALQPREYTDGTFTVQLSRKIAAGQQITNADLYNSLFPAAVRVWPQLARRHDALQEITHQAWVLSGAGPTLYTIVESFQVGKKLLEDLRQLDGQSFLVRSTPVAREYQDL</sequence>
<dbReference type="PANTHER" id="PTHR43527:SF2">
    <property type="entry name" value="4-DIPHOSPHOCYTIDYL-2-C-METHYL-D-ERYTHRITOL KINASE, CHLOROPLASTIC"/>
    <property type="match status" value="1"/>
</dbReference>
<comment type="pathway">
    <text evidence="6">Isoprenoid biosynthesis; isopentenyl diphosphate biosynthesis via DXP pathway; isopentenyl diphosphate from 1-deoxy-D-xylulose 5-phosphate: step 3/6.</text>
</comment>
<gene>
    <name evidence="6" type="primary">ispE</name>
    <name evidence="8" type="ordered locus">Tter_1868</name>
</gene>
<protein>
    <recommendedName>
        <fullName evidence="1 6">4-diphosphocytidyl-2-C-methyl-D-erythritol kinase</fullName>
        <shortName evidence="6">CMK</shortName>
        <ecNumber evidence="6">2.7.1.148</ecNumber>
    </recommendedName>
    <alternativeName>
        <fullName evidence="6">4-(cytidine-5'-diphospho)-2-C-methyl-D-erythritol kinase</fullName>
    </alternativeName>
</protein>
<dbReference type="GO" id="GO:0050515">
    <property type="term" value="F:4-(cytidine 5'-diphospho)-2-C-methyl-D-erythritol kinase activity"/>
    <property type="evidence" value="ECO:0007669"/>
    <property type="project" value="UniProtKB-UniRule"/>
</dbReference>
<keyword evidence="3 6" id="KW-0547">Nucleotide-binding</keyword>
<dbReference type="RefSeq" id="WP_012875805.1">
    <property type="nucleotide sequence ID" value="NC_013525.1"/>
</dbReference>
<evidence type="ECO:0000256" key="6">
    <source>
        <dbReference type="HAMAP-Rule" id="MF_00061"/>
    </source>
</evidence>
<feature type="binding site" evidence="6">
    <location>
        <begin position="89"/>
        <end position="99"/>
    </location>
    <ligand>
        <name>ATP</name>
        <dbReference type="ChEBI" id="CHEBI:30616"/>
    </ligand>
</feature>
<dbReference type="HOGENOM" id="CLU_053057_2_0_0"/>
<evidence type="ECO:0000256" key="2">
    <source>
        <dbReference type="ARBA" id="ARBA00022679"/>
    </source>
</evidence>
<evidence type="ECO:0000259" key="7">
    <source>
        <dbReference type="Pfam" id="PF00288"/>
    </source>
</evidence>
<dbReference type="Proteomes" id="UP000000323">
    <property type="component" value="Chromosome 1"/>
</dbReference>
<dbReference type="GO" id="GO:0016114">
    <property type="term" value="P:terpenoid biosynthetic process"/>
    <property type="evidence" value="ECO:0007669"/>
    <property type="project" value="UniProtKB-UniRule"/>
</dbReference>
<keyword evidence="9" id="KW-1185">Reference proteome</keyword>
<dbReference type="InterPro" id="IPR004424">
    <property type="entry name" value="IspE"/>
</dbReference>
<dbReference type="Gene3D" id="3.30.70.890">
    <property type="entry name" value="GHMP kinase, C-terminal domain"/>
    <property type="match status" value="1"/>
</dbReference>
<name>D1CDA9_THET1</name>
<dbReference type="InterPro" id="IPR006204">
    <property type="entry name" value="GHMP_kinase_N_dom"/>
</dbReference>
<proteinExistence type="inferred from homology"/>
<dbReference type="Pfam" id="PF00288">
    <property type="entry name" value="GHMP_kinases_N"/>
    <property type="match status" value="1"/>
</dbReference>
<dbReference type="GO" id="GO:0019288">
    <property type="term" value="P:isopentenyl diphosphate biosynthetic process, methylerythritol 4-phosphate pathway"/>
    <property type="evidence" value="ECO:0007669"/>
    <property type="project" value="UniProtKB-UniRule"/>
</dbReference>
<comment type="similarity">
    <text evidence="6">Belongs to the GHMP kinase family. IspE subfamily.</text>
</comment>
<keyword evidence="6" id="KW-0414">Isoprene biosynthesis</keyword>
<evidence type="ECO:0000256" key="1">
    <source>
        <dbReference type="ARBA" id="ARBA00017473"/>
    </source>
</evidence>
<keyword evidence="2 6" id="KW-0808">Transferase</keyword>
<dbReference type="SUPFAM" id="SSF55060">
    <property type="entry name" value="GHMP Kinase, C-terminal domain"/>
    <property type="match status" value="1"/>
</dbReference>
<evidence type="ECO:0000256" key="4">
    <source>
        <dbReference type="ARBA" id="ARBA00022777"/>
    </source>
</evidence>
<dbReference type="NCBIfam" id="TIGR00154">
    <property type="entry name" value="ispE"/>
    <property type="match status" value="1"/>
</dbReference>
<dbReference type="HAMAP" id="MF_00061">
    <property type="entry name" value="IspE"/>
    <property type="match status" value="1"/>
</dbReference>
<evidence type="ECO:0000256" key="5">
    <source>
        <dbReference type="ARBA" id="ARBA00022840"/>
    </source>
</evidence>
<organism evidence="8 9">
    <name type="scientific">Thermobaculum terrenum (strain ATCC BAA-798 / CCMEE 7001 / YNP1)</name>
    <dbReference type="NCBI Taxonomy" id="525904"/>
    <lineage>
        <taxon>Bacteria</taxon>
        <taxon>Bacillati</taxon>
        <taxon>Chloroflexota</taxon>
        <taxon>Chloroflexia</taxon>
        <taxon>Candidatus Thermobaculales</taxon>
        <taxon>Candidatus Thermobaculaceae</taxon>
        <taxon>Thermobaculum</taxon>
    </lineage>
</organism>
<dbReference type="PANTHER" id="PTHR43527">
    <property type="entry name" value="4-DIPHOSPHOCYTIDYL-2-C-METHYL-D-ERYTHRITOL KINASE, CHLOROPLASTIC"/>
    <property type="match status" value="1"/>
</dbReference>
<feature type="active site" evidence="6">
    <location>
        <position position="8"/>
    </location>
</feature>
<dbReference type="EMBL" id="CP001825">
    <property type="protein sequence ID" value="ACZ42774.1"/>
    <property type="molecule type" value="Genomic_DNA"/>
</dbReference>
<reference evidence="9" key="1">
    <citation type="journal article" date="2010" name="Stand. Genomic Sci.">
        <title>Complete genome sequence of 'Thermobaculum terrenum' type strain (YNP1).</title>
        <authorList>
            <person name="Kiss H."/>
            <person name="Cleland D."/>
            <person name="Lapidus A."/>
            <person name="Lucas S."/>
            <person name="Glavina Del Rio T."/>
            <person name="Nolan M."/>
            <person name="Tice H."/>
            <person name="Han C."/>
            <person name="Goodwin L."/>
            <person name="Pitluck S."/>
            <person name="Liolios K."/>
            <person name="Ivanova N."/>
            <person name="Mavromatis K."/>
            <person name="Ovchinnikova G."/>
            <person name="Pati A."/>
            <person name="Chen A."/>
            <person name="Palaniappan K."/>
            <person name="Land M."/>
            <person name="Hauser L."/>
            <person name="Chang Y."/>
            <person name="Jeffries C."/>
            <person name="Lu M."/>
            <person name="Brettin T."/>
            <person name="Detter J."/>
            <person name="Goker M."/>
            <person name="Tindall B."/>
            <person name="Beck B."/>
            <person name="McDermott T."/>
            <person name="Woyke T."/>
            <person name="Bristow J."/>
            <person name="Eisen J."/>
            <person name="Markowitz V."/>
            <person name="Hugenholtz P."/>
            <person name="Kyrpides N."/>
            <person name="Klenk H."/>
            <person name="Cheng J."/>
        </authorList>
    </citation>
    <scope>NUCLEOTIDE SEQUENCE [LARGE SCALE GENOMIC DNA]</scope>
    <source>
        <strain evidence="9">ATCC BAA-798 / YNP1</strain>
    </source>
</reference>
<dbReference type="PIRSF" id="PIRSF010376">
    <property type="entry name" value="IspE"/>
    <property type="match status" value="1"/>
</dbReference>
<evidence type="ECO:0000256" key="3">
    <source>
        <dbReference type="ARBA" id="ARBA00022741"/>
    </source>
</evidence>